<evidence type="ECO:0000313" key="2">
    <source>
        <dbReference type="EMBL" id="QDO84479.1"/>
    </source>
</evidence>
<proteinExistence type="predicted"/>
<evidence type="ECO:0000256" key="1">
    <source>
        <dbReference type="SAM" id="Phobius"/>
    </source>
</evidence>
<keyword evidence="1" id="KW-0812">Transmembrane</keyword>
<feature type="transmembrane region" description="Helical" evidence="1">
    <location>
        <begin position="12"/>
        <end position="30"/>
    </location>
</feature>
<sequence length="97" mass="11256">MNGFTGSSHNQHLAVYLALLLFWWAIHTFSANAFELGWGFFPLVVSLPFVPFILVWLGVQFSRHFRCFKTGANLGKHLIHCLCIFSLFSLFIFHFIY</sequence>
<accession>A0ABX5WZF8</accession>
<keyword evidence="1" id="KW-0472">Membrane</keyword>
<keyword evidence="1" id="KW-1133">Transmembrane helix</keyword>
<dbReference type="Proteomes" id="UP000315947">
    <property type="component" value="Chromosome"/>
</dbReference>
<organism evidence="2 3">
    <name type="scientific">Shewanella psychropiezotolerans</name>
    <dbReference type="NCBI Taxonomy" id="2593655"/>
    <lineage>
        <taxon>Bacteria</taxon>
        <taxon>Pseudomonadati</taxon>
        <taxon>Pseudomonadota</taxon>
        <taxon>Gammaproteobacteria</taxon>
        <taxon>Alteromonadales</taxon>
        <taxon>Shewanellaceae</taxon>
        <taxon>Shewanella</taxon>
    </lineage>
</organism>
<gene>
    <name evidence="2" type="ORF">FM037_16300</name>
</gene>
<evidence type="ECO:0000313" key="3">
    <source>
        <dbReference type="Proteomes" id="UP000315947"/>
    </source>
</evidence>
<name>A0ABX5WZF8_9GAMM</name>
<feature type="transmembrane region" description="Helical" evidence="1">
    <location>
        <begin position="36"/>
        <end position="57"/>
    </location>
</feature>
<feature type="transmembrane region" description="Helical" evidence="1">
    <location>
        <begin position="78"/>
        <end position="96"/>
    </location>
</feature>
<reference evidence="2 3" key="1">
    <citation type="submission" date="2019-07" db="EMBL/GenBank/DDBJ databases">
        <title>Shewanella sp. YLB-06 whole genomic sequence.</title>
        <authorList>
            <person name="Yu L."/>
        </authorList>
    </citation>
    <scope>NUCLEOTIDE SEQUENCE [LARGE SCALE GENOMIC DNA]</scope>
    <source>
        <strain evidence="2 3">YLB-06</strain>
    </source>
</reference>
<protein>
    <submittedName>
        <fullName evidence="2">Uncharacterized protein</fullName>
    </submittedName>
</protein>
<dbReference type="EMBL" id="CP041614">
    <property type="protein sequence ID" value="QDO84479.1"/>
    <property type="molecule type" value="Genomic_DNA"/>
</dbReference>
<keyword evidence="3" id="KW-1185">Reference proteome</keyword>